<reference evidence="1" key="1">
    <citation type="journal article" date="2014" name="Front. Microbiol.">
        <title>High frequency of phylogenetically diverse reductive dehalogenase-homologous genes in deep subseafloor sedimentary metagenomes.</title>
        <authorList>
            <person name="Kawai M."/>
            <person name="Futagami T."/>
            <person name="Toyoda A."/>
            <person name="Takaki Y."/>
            <person name="Nishi S."/>
            <person name="Hori S."/>
            <person name="Arai W."/>
            <person name="Tsubouchi T."/>
            <person name="Morono Y."/>
            <person name="Uchiyama I."/>
            <person name="Ito T."/>
            <person name="Fujiyama A."/>
            <person name="Inagaki F."/>
            <person name="Takami H."/>
        </authorList>
    </citation>
    <scope>NUCLEOTIDE SEQUENCE</scope>
    <source>
        <strain evidence="1">Expedition CK06-06</strain>
    </source>
</reference>
<gene>
    <name evidence="1" type="ORF">S06H3_47898</name>
</gene>
<dbReference type="EMBL" id="BARV01030125">
    <property type="protein sequence ID" value="GAI37775.1"/>
    <property type="molecule type" value="Genomic_DNA"/>
</dbReference>
<evidence type="ECO:0000313" key="1">
    <source>
        <dbReference type="EMBL" id="GAI37775.1"/>
    </source>
</evidence>
<sequence length="74" mass="8276">MIIKKIGKTGSPPFLRLEDSYGFSGDLGEVKTGIKYRKGMIDTIKNNLSIWMANSDFEQIRGKQLDLAIVIKVS</sequence>
<proteinExistence type="predicted"/>
<organism evidence="1">
    <name type="scientific">marine sediment metagenome</name>
    <dbReference type="NCBI Taxonomy" id="412755"/>
    <lineage>
        <taxon>unclassified sequences</taxon>
        <taxon>metagenomes</taxon>
        <taxon>ecological metagenomes</taxon>
    </lineage>
</organism>
<feature type="non-terminal residue" evidence="1">
    <location>
        <position position="74"/>
    </location>
</feature>
<dbReference type="AlphaFoldDB" id="X1PFG2"/>
<protein>
    <submittedName>
        <fullName evidence="1">Uncharacterized protein</fullName>
    </submittedName>
</protein>
<name>X1PFG2_9ZZZZ</name>
<comment type="caution">
    <text evidence="1">The sequence shown here is derived from an EMBL/GenBank/DDBJ whole genome shotgun (WGS) entry which is preliminary data.</text>
</comment>
<accession>X1PFG2</accession>